<comment type="similarity">
    <text evidence="1">Belongs to the bacterial solute-binding protein 3 family.</text>
</comment>
<keyword evidence="4" id="KW-1185">Reference proteome</keyword>
<evidence type="ECO:0000313" key="3">
    <source>
        <dbReference type="EMBL" id="EAR28136.1"/>
    </source>
</evidence>
<accession>A4C9S8</accession>
<dbReference type="SUPFAM" id="SSF53850">
    <property type="entry name" value="Periplasmic binding protein-like II"/>
    <property type="match status" value="1"/>
</dbReference>
<dbReference type="PANTHER" id="PTHR35936:SF25">
    <property type="entry name" value="ABC TRANSPORTER SUBSTRATE-BINDING PROTEIN"/>
    <property type="match status" value="1"/>
</dbReference>
<evidence type="ECO:0000313" key="4">
    <source>
        <dbReference type="Proteomes" id="UP000006201"/>
    </source>
</evidence>
<sequence>MIKKSLSLLYILFLIGFNAQHAVAEEKTVVISIDNYPPYLDARRNDKGSLGKIVQQVFSEHKIKPVFEFMSWPETQLKISAGNGFTFMWYKSEQTENDWIYSEPLSYLTTQLLFLKDKKIQFDRIDQLRKYKVGLTHGYSYGSVFDHYKTELKLVESQSDYQGIKQLLNGQSDVLLVEPSVAQSLIKDWFSDEMAQFVFQEVNYLTSQPVYLVCSQKYAACAHSMQLFNQSLRRLKAQNTITK</sequence>
<dbReference type="AlphaFoldDB" id="A4C9S8"/>
<protein>
    <submittedName>
        <fullName evidence="3">ABC-type amino acid transport/signal transduction systems, periplasmic component/domain</fullName>
    </submittedName>
</protein>
<feature type="signal peptide" evidence="2">
    <location>
        <begin position="1"/>
        <end position="24"/>
    </location>
</feature>
<dbReference type="STRING" id="87626.PTD2_20012"/>
<comment type="caution">
    <text evidence="3">The sequence shown here is derived from an EMBL/GenBank/DDBJ whole genome shotgun (WGS) entry which is preliminary data.</text>
</comment>
<evidence type="ECO:0000256" key="1">
    <source>
        <dbReference type="ARBA" id="ARBA00010333"/>
    </source>
</evidence>
<dbReference type="Gene3D" id="3.40.190.10">
    <property type="entry name" value="Periplasmic binding protein-like II"/>
    <property type="match status" value="2"/>
</dbReference>
<proteinExistence type="inferred from homology"/>
<gene>
    <name evidence="3" type="ORF">PTD2_20012</name>
</gene>
<dbReference type="eggNOG" id="COG0834">
    <property type="taxonomic scope" value="Bacteria"/>
</dbReference>
<dbReference type="OrthoDB" id="5296159at2"/>
<reference evidence="3 4" key="1">
    <citation type="submission" date="2006-02" db="EMBL/GenBank/DDBJ databases">
        <authorList>
            <person name="Moran M.A."/>
            <person name="Kjelleberg S."/>
            <person name="Egan S."/>
            <person name="Saunders N."/>
            <person name="Thomas T."/>
            <person name="Ferriera S."/>
            <person name="Johnson J."/>
            <person name="Kravitz S."/>
            <person name="Halpern A."/>
            <person name="Remington K."/>
            <person name="Beeson K."/>
            <person name="Tran B."/>
            <person name="Rogers Y.-H."/>
            <person name="Friedman R."/>
            <person name="Venter J.C."/>
        </authorList>
    </citation>
    <scope>NUCLEOTIDE SEQUENCE [LARGE SCALE GENOMIC DNA]</scope>
    <source>
        <strain evidence="3 4">D2</strain>
    </source>
</reference>
<dbReference type="RefSeq" id="WP_009839968.1">
    <property type="nucleotide sequence ID" value="NZ_CH959301.1"/>
</dbReference>
<evidence type="ECO:0000256" key="2">
    <source>
        <dbReference type="SAM" id="SignalP"/>
    </source>
</evidence>
<feature type="chain" id="PRO_5002667138" evidence="2">
    <location>
        <begin position="25"/>
        <end position="243"/>
    </location>
</feature>
<dbReference type="HOGENOM" id="CLU_064076_8_0_6"/>
<keyword evidence="2" id="KW-0732">Signal</keyword>
<dbReference type="Proteomes" id="UP000006201">
    <property type="component" value="Unassembled WGS sequence"/>
</dbReference>
<dbReference type="PANTHER" id="PTHR35936">
    <property type="entry name" value="MEMBRANE-BOUND LYTIC MUREIN TRANSGLYCOSYLASE F"/>
    <property type="match status" value="1"/>
</dbReference>
<organism evidence="3 4">
    <name type="scientific">Pseudoalteromonas tunicata D2</name>
    <dbReference type="NCBI Taxonomy" id="87626"/>
    <lineage>
        <taxon>Bacteria</taxon>
        <taxon>Pseudomonadati</taxon>
        <taxon>Pseudomonadota</taxon>
        <taxon>Gammaproteobacteria</taxon>
        <taxon>Alteromonadales</taxon>
        <taxon>Pseudoalteromonadaceae</taxon>
        <taxon>Pseudoalteromonas</taxon>
    </lineage>
</organism>
<name>A4C9S8_9GAMM</name>
<dbReference type="EMBL" id="AAOH01000004">
    <property type="protein sequence ID" value="EAR28136.1"/>
    <property type="molecule type" value="Genomic_DNA"/>
</dbReference>